<dbReference type="EMBL" id="NMVQ01000034">
    <property type="protein sequence ID" value="OYO19351.1"/>
    <property type="molecule type" value="Genomic_DNA"/>
</dbReference>
<dbReference type="PANTHER" id="PTHR13136">
    <property type="entry name" value="TESTIS DEVELOPMENT PROTEIN PRTD"/>
    <property type="match status" value="1"/>
</dbReference>
<accession>A0A255GUQ0</accession>
<dbReference type="AlphaFoldDB" id="A0A255GUQ0"/>
<evidence type="ECO:0000313" key="3">
    <source>
        <dbReference type="Proteomes" id="UP000216311"/>
    </source>
</evidence>
<feature type="domain" description="KANL3/Tex30 alpha/beta hydrolase-like" evidence="1">
    <location>
        <begin position="11"/>
        <end position="198"/>
    </location>
</feature>
<sequence length="201" mass="20622">MYADLPAASPRAVLLLGHGAGGGVDAPDLEALRALAETGVAVLRYEQPWRTAGKKIAPAPARLDEGWAAALAYAGDRFAGVPLFVGGRSAGARVAVRCAAVRPVAGVVALSFPLHPPGRPEKSRAPELLGADAPVLVLQGARDPFGTPGEVREAVVGSGRIEVVEVPDCAHELKPPARAASTPESIAALLRERVRAFVGGP</sequence>
<dbReference type="Proteomes" id="UP000216311">
    <property type="component" value="Unassembled WGS sequence"/>
</dbReference>
<protein>
    <submittedName>
        <fullName evidence="2">Hydrolase</fullName>
    </submittedName>
</protein>
<dbReference type="InterPro" id="IPR029058">
    <property type="entry name" value="AB_hydrolase_fold"/>
</dbReference>
<keyword evidence="2" id="KW-0378">Hydrolase</keyword>
<dbReference type="OrthoDB" id="652634at2"/>
<dbReference type="SUPFAM" id="SSF53474">
    <property type="entry name" value="alpha/beta-Hydrolases"/>
    <property type="match status" value="1"/>
</dbReference>
<dbReference type="GO" id="GO:0016787">
    <property type="term" value="F:hydrolase activity"/>
    <property type="evidence" value="ECO:0007669"/>
    <property type="project" value="UniProtKB-KW"/>
</dbReference>
<dbReference type="InterPro" id="IPR026555">
    <property type="entry name" value="NSL3/Tex30"/>
</dbReference>
<dbReference type="PANTHER" id="PTHR13136:SF11">
    <property type="entry name" value="TESTIS-EXPRESSED PROTEIN 30"/>
    <property type="match status" value="1"/>
</dbReference>
<reference evidence="2 3" key="1">
    <citation type="submission" date="2017-07" db="EMBL/GenBank/DDBJ databases">
        <title>Draft whole genome sequences of clinical Proprionibacteriaceae strains.</title>
        <authorList>
            <person name="Bernier A.-M."/>
            <person name="Bernard K."/>
            <person name="Domingo M.-C."/>
        </authorList>
    </citation>
    <scope>NUCLEOTIDE SEQUENCE [LARGE SCALE GENOMIC DNA]</scope>
    <source>
        <strain evidence="2 3">NML 130396</strain>
    </source>
</reference>
<name>A0A255GUQ0_9ACTN</name>
<dbReference type="Gene3D" id="3.40.50.1820">
    <property type="entry name" value="alpha/beta hydrolase"/>
    <property type="match status" value="1"/>
</dbReference>
<dbReference type="InterPro" id="IPR046879">
    <property type="entry name" value="KANL3/Tex30_Abhydrolase"/>
</dbReference>
<gene>
    <name evidence="2" type="ORF">CGZ93_13340</name>
</gene>
<keyword evidence="3" id="KW-1185">Reference proteome</keyword>
<dbReference type="Pfam" id="PF20408">
    <property type="entry name" value="Abhydrolase_11"/>
    <property type="match status" value="1"/>
</dbReference>
<proteinExistence type="predicted"/>
<evidence type="ECO:0000259" key="1">
    <source>
        <dbReference type="Pfam" id="PF20408"/>
    </source>
</evidence>
<evidence type="ECO:0000313" key="2">
    <source>
        <dbReference type="EMBL" id="OYO19351.1"/>
    </source>
</evidence>
<organism evidence="2 3">
    <name type="scientific">Enemella dayhoffiae</name>
    <dbReference type="NCBI Taxonomy" id="2016507"/>
    <lineage>
        <taxon>Bacteria</taxon>
        <taxon>Bacillati</taxon>
        <taxon>Actinomycetota</taxon>
        <taxon>Actinomycetes</taxon>
        <taxon>Propionibacteriales</taxon>
        <taxon>Propionibacteriaceae</taxon>
        <taxon>Enemella</taxon>
    </lineage>
</organism>
<comment type="caution">
    <text evidence="2">The sequence shown here is derived from an EMBL/GenBank/DDBJ whole genome shotgun (WGS) entry which is preliminary data.</text>
</comment>